<reference evidence="2" key="1">
    <citation type="submission" date="2016-06" db="EMBL/GenBank/DDBJ databases">
        <authorList>
            <person name="Sutton G."/>
            <person name="Brinkac L."/>
            <person name="Sanka R."/>
            <person name="Adams M."/>
            <person name="Lau E."/>
            <person name="Mehaffy C."/>
            <person name="Tameris M."/>
            <person name="Hatherill M."/>
            <person name="Hanekom W."/>
            <person name="Mahomed H."/>
            <person name="Mcshane H."/>
        </authorList>
    </citation>
    <scope>NUCLEOTIDE SEQUENCE [LARGE SCALE GENOMIC DNA]</scope>
    <source>
        <strain evidence="2">852014-51077_SCH5608930-a</strain>
    </source>
</reference>
<evidence type="ECO:0008006" key="3">
    <source>
        <dbReference type="Google" id="ProtNLM"/>
    </source>
</evidence>
<dbReference type="AlphaFoldDB" id="A0A1A2E4R0"/>
<comment type="caution">
    <text evidence="1">The sequence shown here is derived from an EMBL/GenBank/DDBJ whole genome shotgun (WGS) entry which is preliminary data.</text>
</comment>
<evidence type="ECO:0000313" key="2">
    <source>
        <dbReference type="Proteomes" id="UP000093985"/>
    </source>
</evidence>
<sequence>MFVDPAMLKAGASDSHSAAQHARAGAASLGQDGVATGIFGSFGAADVFHQALSASHTEHISTLNDHHRTLADLADKAHLARRGFTDMDQANAAELRAVRCNSNT</sequence>
<dbReference type="Proteomes" id="UP000093985">
    <property type="component" value="Unassembled WGS sequence"/>
</dbReference>
<gene>
    <name evidence="1" type="ORF">A5771_19115</name>
</gene>
<dbReference type="OrthoDB" id="4750359at2"/>
<protein>
    <recommendedName>
        <fullName evidence="3">DUF2563 domain-containing protein</fullName>
    </recommendedName>
</protein>
<accession>A0A1A2E4R0</accession>
<evidence type="ECO:0000313" key="1">
    <source>
        <dbReference type="EMBL" id="OBF99488.1"/>
    </source>
</evidence>
<dbReference type="EMBL" id="LZIN01000105">
    <property type="protein sequence ID" value="OBF99488.1"/>
    <property type="molecule type" value="Genomic_DNA"/>
</dbReference>
<dbReference type="Pfam" id="PF10817">
    <property type="entry name" value="DUF2563"/>
    <property type="match status" value="1"/>
</dbReference>
<dbReference type="InterPro" id="IPR022534">
    <property type="entry name" value="DUF2563"/>
</dbReference>
<organism evidence="1 2">
    <name type="scientific">Mycolicibacter sinensis (strain JDM601)</name>
    <name type="common">Mycobacterium sinense</name>
    <dbReference type="NCBI Taxonomy" id="875328"/>
    <lineage>
        <taxon>Bacteria</taxon>
        <taxon>Bacillati</taxon>
        <taxon>Actinomycetota</taxon>
        <taxon>Actinomycetes</taxon>
        <taxon>Mycobacteriales</taxon>
        <taxon>Mycobacteriaceae</taxon>
        <taxon>Mycolicibacter</taxon>
    </lineage>
</organism>
<name>A0A1A2E4R0_MYCSD</name>
<proteinExistence type="predicted"/>